<gene>
    <name evidence="1" type="ORF">RDV84_00150</name>
</gene>
<protein>
    <recommendedName>
        <fullName evidence="3">DUF239 domain-containing protein</fullName>
    </recommendedName>
</protein>
<proteinExistence type="predicted"/>
<name>A0ABY9P8S8_9GAMM</name>
<dbReference type="RefSeq" id="WP_309152077.1">
    <property type="nucleotide sequence ID" value="NZ_CP133568.1"/>
</dbReference>
<organism evidence="1 2">
    <name type="scientific">Lysobacter yananisis</name>
    <dbReference type="NCBI Taxonomy" id="1003114"/>
    <lineage>
        <taxon>Bacteria</taxon>
        <taxon>Pseudomonadati</taxon>
        <taxon>Pseudomonadota</taxon>
        <taxon>Gammaproteobacteria</taxon>
        <taxon>Lysobacterales</taxon>
        <taxon>Lysobacteraceae</taxon>
        <taxon>Lysobacter</taxon>
    </lineage>
</organism>
<keyword evidence="2" id="KW-1185">Reference proteome</keyword>
<reference evidence="1 2" key="1">
    <citation type="submission" date="2023-08" db="EMBL/GenBank/DDBJ databases">
        <title>The whole genome sequence of Lysobacter yananisis.</title>
        <authorList>
            <person name="Sun H."/>
        </authorList>
    </citation>
    <scope>NUCLEOTIDE SEQUENCE [LARGE SCALE GENOMIC DNA]</scope>
    <source>
        <strain evidence="1 2">SNNU513</strain>
    </source>
</reference>
<evidence type="ECO:0000313" key="2">
    <source>
        <dbReference type="Proteomes" id="UP001229313"/>
    </source>
</evidence>
<accession>A0ABY9P8S8</accession>
<evidence type="ECO:0008006" key="3">
    <source>
        <dbReference type="Google" id="ProtNLM"/>
    </source>
</evidence>
<evidence type="ECO:0000313" key="1">
    <source>
        <dbReference type="EMBL" id="WMT03301.1"/>
    </source>
</evidence>
<dbReference type="Proteomes" id="UP001229313">
    <property type="component" value="Chromosome"/>
</dbReference>
<sequence>MAIHEPGTSTDVADLLVKLRAFAQANGWTIHFAGARTSGAGQALQLSKAGFAGTFLTNPSAGSSGDPGPYIGTYAHDAYNAANGTENQAARSSTTWSNAMVGAFQAHYFITGSAGDPPYLYVVVETAPGVFKHFGLGGLVTAGVINTGAFCYALNWSYDPNDISNWNYGDHAVPFDGAESSSRNGPSTQVRADCDGIAPRWYDPYNTSGNALVGGFRRDDQWATVPANVRFATSGITKSSVRTHSLILGQRLNGVYSPLGYPPGIRFCRLDDVPPGHQTTVGGVIWKLFPLIRKNGSVGQPNSDAYGYAYRIN</sequence>
<dbReference type="EMBL" id="CP133568">
    <property type="protein sequence ID" value="WMT03301.1"/>
    <property type="molecule type" value="Genomic_DNA"/>
</dbReference>